<dbReference type="InParanoid" id="A0A3M0CLI0"/>
<name>A0A3M0CLI0_9PROT</name>
<dbReference type="PANTHER" id="PTHR43747">
    <property type="entry name" value="FAD-BINDING PROTEIN"/>
    <property type="match status" value="1"/>
</dbReference>
<protein>
    <submittedName>
        <fullName evidence="2">Flavin-dependent dehydrogenase</fullName>
    </submittedName>
</protein>
<proteinExistence type="predicted"/>
<dbReference type="Gene3D" id="3.50.50.60">
    <property type="entry name" value="FAD/NAD(P)-binding domain"/>
    <property type="match status" value="2"/>
</dbReference>
<accession>A0A3M0CLI0</accession>
<dbReference type="SUPFAM" id="SSF51905">
    <property type="entry name" value="FAD/NAD(P)-binding domain"/>
    <property type="match status" value="1"/>
</dbReference>
<evidence type="ECO:0000313" key="2">
    <source>
        <dbReference type="EMBL" id="RMB07929.1"/>
    </source>
</evidence>
<dbReference type="AlphaFoldDB" id="A0A3M0CLI0"/>
<dbReference type="EMBL" id="REFR01000011">
    <property type="protein sequence ID" value="RMB07929.1"/>
    <property type="molecule type" value="Genomic_DNA"/>
</dbReference>
<dbReference type="InterPro" id="IPR050816">
    <property type="entry name" value="Flavin-dep_Halogenase_NPB"/>
</dbReference>
<dbReference type="OrthoDB" id="9799983at2"/>
<feature type="region of interest" description="Disordered" evidence="1">
    <location>
        <begin position="151"/>
        <end position="182"/>
    </location>
</feature>
<dbReference type="InterPro" id="IPR036188">
    <property type="entry name" value="FAD/NAD-bd_sf"/>
</dbReference>
<feature type="compositionally biased region" description="Low complexity" evidence="1">
    <location>
        <begin position="161"/>
        <end position="179"/>
    </location>
</feature>
<organism evidence="2 3">
    <name type="scientific">Eilatimonas milleporae</name>
    <dbReference type="NCBI Taxonomy" id="911205"/>
    <lineage>
        <taxon>Bacteria</taxon>
        <taxon>Pseudomonadati</taxon>
        <taxon>Pseudomonadota</taxon>
        <taxon>Alphaproteobacteria</taxon>
        <taxon>Kordiimonadales</taxon>
        <taxon>Kordiimonadaceae</taxon>
        <taxon>Eilatimonas</taxon>
    </lineage>
</organism>
<evidence type="ECO:0000256" key="1">
    <source>
        <dbReference type="SAM" id="MobiDB-lite"/>
    </source>
</evidence>
<dbReference type="Proteomes" id="UP000271227">
    <property type="component" value="Unassembled WGS sequence"/>
</dbReference>
<dbReference type="RefSeq" id="WP_147453537.1">
    <property type="nucleotide sequence ID" value="NZ_REFR01000011.1"/>
</dbReference>
<comment type="caution">
    <text evidence="2">The sequence shown here is derived from an EMBL/GenBank/DDBJ whole genome shotgun (WGS) entry which is preliminary data.</text>
</comment>
<sequence>MIGGGPAGAVAARVAARTLAAMAGDGWRQRFAVHIFDSAPCSSERIGVSVRIGESIPPAATPLLRRLGLHREVEDGGTHLVCPGSISLWNGDRPGHNDFMLDVIGRGYHLDRAAFDRQLLTASERSGAVVHHAARLTRVRPRIGMAIADRGAVTPGRADGPPENSPENQPENQPENPSGNRRDGCGYLLDLSLSGRGRADSVFAADFVIDATGGPAAFARRIGVARNILDDVVFHCAFFDLPSGCDLVSHTLVEAVADGWWYAARLPGHRLIVTFCTDMETTRHLACAEADIWHGLLRRTRWLKTVLPDSVTGAGTLPARIVTRAAPSALLSAVCGDDWLAVGDAASQYDPITSAGITKALMHGEVAGQAAARRLAGGDREGLRAYQRRVFDDFLNFTRVRRHLYGSETRFPDAPFWRRRLGRA</sequence>
<gene>
    <name evidence="2" type="ORF">BXY39_2023</name>
</gene>
<evidence type="ECO:0000313" key="3">
    <source>
        <dbReference type="Proteomes" id="UP000271227"/>
    </source>
</evidence>
<keyword evidence="3" id="KW-1185">Reference proteome</keyword>
<dbReference type="PANTHER" id="PTHR43747:SF1">
    <property type="entry name" value="SLR1998 PROTEIN"/>
    <property type="match status" value="1"/>
</dbReference>
<reference evidence="2 3" key="1">
    <citation type="submission" date="2018-10" db="EMBL/GenBank/DDBJ databases">
        <title>Genomic Encyclopedia of Archaeal and Bacterial Type Strains, Phase II (KMG-II): from individual species to whole genera.</title>
        <authorList>
            <person name="Goeker M."/>
        </authorList>
    </citation>
    <scope>NUCLEOTIDE SEQUENCE [LARGE SCALE GENOMIC DNA]</scope>
    <source>
        <strain evidence="2 3">DSM 25217</strain>
    </source>
</reference>